<dbReference type="InterPro" id="IPR036249">
    <property type="entry name" value="Thioredoxin-like_sf"/>
</dbReference>
<dbReference type="OrthoDB" id="59470at2759"/>
<keyword evidence="8" id="KW-0325">Glycoprotein</keyword>
<dbReference type="InterPro" id="IPR040986">
    <property type="entry name" value="QSOX_FAD-bd_dom"/>
</dbReference>
<keyword evidence="6 10" id="KW-0560">Oxidoreductase</keyword>
<dbReference type="InterPro" id="IPR042568">
    <property type="entry name" value="QSOX_FAD-bd_sf"/>
</dbReference>
<organism evidence="11">
    <name type="scientific">Cyprideis torosa</name>
    <dbReference type="NCBI Taxonomy" id="163714"/>
    <lineage>
        <taxon>Eukaryota</taxon>
        <taxon>Metazoa</taxon>
        <taxon>Ecdysozoa</taxon>
        <taxon>Arthropoda</taxon>
        <taxon>Crustacea</taxon>
        <taxon>Oligostraca</taxon>
        <taxon>Ostracoda</taxon>
        <taxon>Podocopa</taxon>
        <taxon>Podocopida</taxon>
        <taxon>Cytherocopina</taxon>
        <taxon>Cytheroidea</taxon>
        <taxon>Cytherideidae</taxon>
        <taxon>Cyprideis</taxon>
    </lineage>
</organism>
<dbReference type="InterPro" id="IPR017937">
    <property type="entry name" value="Thioredoxin_CS"/>
</dbReference>
<dbReference type="EMBL" id="OB660222">
    <property type="protein sequence ID" value="CAD7223562.1"/>
    <property type="molecule type" value="Genomic_DNA"/>
</dbReference>
<evidence type="ECO:0000256" key="8">
    <source>
        <dbReference type="ARBA" id="ARBA00023180"/>
    </source>
</evidence>
<reference evidence="11" key="1">
    <citation type="submission" date="2020-11" db="EMBL/GenBank/DDBJ databases">
        <authorList>
            <person name="Tran Van P."/>
        </authorList>
    </citation>
    <scope>NUCLEOTIDE SEQUENCE</scope>
</reference>
<dbReference type="SUPFAM" id="SSF52833">
    <property type="entry name" value="Thioredoxin-like"/>
    <property type="match status" value="1"/>
</dbReference>
<name>A0A7R8W2G0_9CRUS</name>
<comment type="catalytic activity">
    <reaction evidence="9 10">
        <text>2 R'C(R)SH + O2 = R'C(R)S-S(R)CR' + H2O2</text>
        <dbReference type="Rhea" id="RHEA:17357"/>
        <dbReference type="ChEBI" id="CHEBI:15379"/>
        <dbReference type="ChEBI" id="CHEBI:16240"/>
        <dbReference type="ChEBI" id="CHEBI:16520"/>
        <dbReference type="ChEBI" id="CHEBI:17412"/>
        <dbReference type="EC" id="1.8.3.2"/>
    </reaction>
</comment>
<dbReference type="FunFam" id="1.20.120.1960:FF:000001">
    <property type="entry name" value="Sulfhydryl oxidase"/>
    <property type="match status" value="1"/>
</dbReference>
<accession>A0A7R8W2G0</accession>
<gene>
    <name evidence="11" type="ORF">CTOB1V02_LOCUS1544</name>
</gene>
<keyword evidence="10" id="KW-0472">Membrane</keyword>
<dbReference type="Gene3D" id="3.40.30.10">
    <property type="entry name" value="Glutaredoxin"/>
    <property type="match status" value="2"/>
</dbReference>
<dbReference type="InterPro" id="IPR036774">
    <property type="entry name" value="ERV/ALR_sulphydryl_oxid_sf"/>
</dbReference>
<evidence type="ECO:0000256" key="2">
    <source>
        <dbReference type="ARBA" id="ARBA00006041"/>
    </source>
</evidence>
<dbReference type="AlphaFoldDB" id="A0A7R8W2G0"/>
<protein>
    <recommendedName>
        <fullName evidence="10">Sulfhydryl oxidase</fullName>
        <ecNumber evidence="10">1.8.3.2</ecNumber>
    </recommendedName>
</protein>
<evidence type="ECO:0000256" key="1">
    <source>
        <dbReference type="ARBA" id="ARBA00001974"/>
    </source>
</evidence>
<keyword evidence="3 10" id="KW-0285">Flavoprotein</keyword>
<dbReference type="SUPFAM" id="SSF69000">
    <property type="entry name" value="FAD-dependent thiol oxidase"/>
    <property type="match status" value="1"/>
</dbReference>
<dbReference type="Gene3D" id="1.20.120.310">
    <property type="entry name" value="ERV/ALR sulfhydryl oxidase domain"/>
    <property type="match status" value="1"/>
</dbReference>
<dbReference type="GO" id="GO:0000139">
    <property type="term" value="C:Golgi membrane"/>
    <property type="evidence" value="ECO:0007669"/>
    <property type="project" value="TreeGrafter"/>
</dbReference>
<comment type="cofactor">
    <cofactor evidence="1 10">
        <name>FAD</name>
        <dbReference type="ChEBI" id="CHEBI:57692"/>
    </cofactor>
</comment>
<feature type="transmembrane region" description="Helical" evidence="10">
    <location>
        <begin position="659"/>
        <end position="677"/>
    </location>
</feature>
<dbReference type="PROSITE" id="PS00194">
    <property type="entry name" value="THIOREDOXIN_1"/>
    <property type="match status" value="1"/>
</dbReference>
<proteinExistence type="inferred from homology"/>
<evidence type="ECO:0000256" key="7">
    <source>
        <dbReference type="ARBA" id="ARBA00023157"/>
    </source>
</evidence>
<dbReference type="Pfam" id="PF18371">
    <property type="entry name" value="FAD_SOX"/>
    <property type="match status" value="1"/>
</dbReference>
<keyword evidence="10" id="KW-0812">Transmembrane</keyword>
<keyword evidence="10" id="KW-1133">Transmembrane helix</keyword>
<dbReference type="EC" id="1.8.3.2" evidence="10"/>
<dbReference type="InterPro" id="IPR017905">
    <property type="entry name" value="ERV/ALR_sulphydryl_oxidase"/>
</dbReference>
<evidence type="ECO:0000256" key="6">
    <source>
        <dbReference type="ARBA" id="ARBA00023002"/>
    </source>
</evidence>
<evidence type="ECO:0000256" key="4">
    <source>
        <dbReference type="ARBA" id="ARBA00022729"/>
    </source>
</evidence>
<keyword evidence="7" id="KW-1015">Disulfide bond</keyword>
<evidence type="ECO:0000256" key="3">
    <source>
        <dbReference type="ARBA" id="ARBA00022630"/>
    </source>
</evidence>
<comment type="similarity">
    <text evidence="2">Belongs to the quiescin-sulfhydryl oxidase (QSOX) family.</text>
</comment>
<dbReference type="PANTHER" id="PTHR22897">
    <property type="entry name" value="QUIESCIN Q6-RELATED SULFHYDRYL OXIDASE"/>
    <property type="match status" value="1"/>
</dbReference>
<dbReference type="InterPro" id="IPR039798">
    <property type="entry name" value="Sulfhydryl_oxidase"/>
</dbReference>
<evidence type="ECO:0000313" key="11">
    <source>
        <dbReference type="EMBL" id="CAD7223562.1"/>
    </source>
</evidence>
<evidence type="ECO:0000256" key="5">
    <source>
        <dbReference type="ARBA" id="ARBA00022827"/>
    </source>
</evidence>
<dbReference type="Pfam" id="PF00085">
    <property type="entry name" value="Thioredoxin"/>
    <property type="match status" value="1"/>
</dbReference>
<dbReference type="Gene3D" id="1.20.120.1960">
    <property type="entry name" value="QSOX sulfhydryl oxidase domain"/>
    <property type="match status" value="1"/>
</dbReference>
<dbReference type="PROSITE" id="PS51324">
    <property type="entry name" value="ERV_ALR"/>
    <property type="match status" value="1"/>
</dbReference>
<dbReference type="GO" id="GO:0006457">
    <property type="term" value="P:protein folding"/>
    <property type="evidence" value="ECO:0007669"/>
    <property type="project" value="TreeGrafter"/>
</dbReference>
<evidence type="ECO:0000256" key="9">
    <source>
        <dbReference type="ARBA" id="ARBA00048864"/>
    </source>
</evidence>
<dbReference type="PANTHER" id="PTHR22897:SF8">
    <property type="entry name" value="SULFHYDRYL OXIDASE"/>
    <property type="match status" value="1"/>
</dbReference>
<evidence type="ECO:0000256" key="10">
    <source>
        <dbReference type="RuleBase" id="RU371123"/>
    </source>
</evidence>
<dbReference type="InterPro" id="IPR013766">
    <property type="entry name" value="Thioredoxin_domain"/>
</dbReference>
<dbReference type="Pfam" id="PF04777">
    <property type="entry name" value="Evr1_Alr"/>
    <property type="match status" value="1"/>
</dbReference>
<dbReference type="PROSITE" id="PS51352">
    <property type="entry name" value="THIOREDOXIN_2"/>
    <property type="match status" value="1"/>
</dbReference>
<keyword evidence="4" id="KW-0732">Signal</keyword>
<dbReference type="GO" id="GO:0003756">
    <property type="term" value="F:protein disulfide isomerase activity"/>
    <property type="evidence" value="ECO:0007669"/>
    <property type="project" value="TreeGrafter"/>
</dbReference>
<keyword evidence="5 10" id="KW-0274">FAD</keyword>
<sequence>MAIANSPLCLAIQVLILFFVCELSARDVNDPLYKESDPVWILNNDTFTLTLESNPDVIWLVQFFNSYCGHCRAFAPDFRKLAGSVLDWGKWVQLAVIDCAEDTNLDICMEFEVSIMTNLMKATFLSSTELCLDSTAAICILVRSYPTLKFFVPRRNQSDIGLRMEGSRTVSNIKKKILELVSGIDEDIAQRLQPISAAEIPGRLAEKFALQIFVLEKEDSLVGREIIIDFVPVQDIQIHRLIDSEESGVRTTASQLWALDPAMFEKNEAVVVVLRDAEVVGTKWILDRETADVKKFIIEIAKGFVNITAMEEGGNALRMKVAVALEKENKEAEIDSAVEGRDEREPINVQGVKPEIAQENLNDKVYFVDMEKALSYLLRHEVALSKEISGERLSALVEFVSVVRDQLPLRLPVQNFLESLLRFLKNPHQKSIQGKEWKDLVESLGSRGFDQFLPDYESYKACQGSAPGFRGYPCGLWTIFHSITVNAALRSDFINSEPLRPLRAIHGYVKYFFSCEYCSKHFQAMAAKDMESSVRAPLDSPLWLWRSHNRVNKRLKGDASEDPAHPKVIYPSASLCPLCYDGSEPRTVEGSWNEEEVMMYLTNKYGSVHVDVSGTENNIVQVKPAVSWGSEQNPVGEAKAMKLQSLKKFFTSGEVTFCMLLYLASTILLVAACIVVSRKRMRFSLFRTRKSSSPGQVLPYAFRNRW</sequence>
<dbReference type="GO" id="GO:0016971">
    <property type="term" value="F:flavin-dependent sulfhydryl oxidase activity"/>
    <property type="evidence" value="ECO:0007669"/>
    <property type="project" value="InterPro"/>
</dbReference>
<dbReference type="GO" id="GO:0005615">
    <property type="term" value="C:extracellular space"/>
    <property type="evidence" value="ECO:0007669"/>
    <property type="project" value="TreeGrafter"/>
</dbReference>